<keyword evidence="4" id="KW-0961">Cell wall biogenesis/degradation</keyword>
<name>A0ABV2YXK7_9ACTN</name>
<keyword evidence="3" id="KW-0378">Hydrolase</keyword>
<dbReference type="SMART" id="SM00644">
    <property type="entry name" value="Ami_2"/>
    <property type="match status" value="1"/>
</dbReference>
<feature type="domain" description="N-acetylmuramoyl-L-alanine amidase" evidence="6">
    <location>
        <begin position="27"/>
        <end position="180"/>
    </location>
</feature>
<dbReference type="Proteomes" id="UP001550853">
    <property type="component" value="Unassembled WGS sequence"/>
</dbReference>
<dbReference type="RefSeq" id="WP_078654029.1">
    <property type="nucleotide sequence ID" value="NZ_JBEZVI010000006.1"/>
</dbReference>
<sequence>MSAPIGAAALVAALKAEGVKVKGVRSWRSHNRNARGPWGPVNGVMVHHTVTSGAAQTVDLIYRGRSDLPGPLAHAAITKDGTVHLTGHGRANHAGLGDRDVLAAVIDERTLPAPNGQDVDGNPHFYGFECENRGDGRDPWPEAQLDAIERVAAALCRHHGWHAASVIGHREWTNQKTDPRGFAMDEMRRRVAARLKHPPGQQPQKPKKPHKKPPRHKPPKKPTPAPTPHPPQKGQPMSDAARRTVRTIVQTTLSLAASLPILVDAADVPHTAAGVGTALAVAAAATRIMQNDQVQKLLPKWLRSAVPAPTQEPDPDPATGGGAV</sequence>
<organism evidence="7 8">
    <name type="scientific">Streptomyces catenulae</name>
    <dbReference type="NCBI Taxonomy" id="66875"/>
    <lineage>
        <taxon>Bacteria</taxon>
        <taxon>Bacillati</taxon>
        <taxon>Actinomycetota</taxon>
        <taxon>Actinomycetes</taxon>
        <taxon>Kitasatosporales</taxon>
        <taxon>Streptomycetaceae</taxon>
        <taxon>Streptomyces</taxon>
    </lineage>
</organism>
<dbReference type="PANTHER" id="PTHR30417:SF1">
    <property type="entry name" value="N-ACETYLMURAMOYL-L-ALANINE AMIDASE AMID"/>
    <property type="match status" value="1"/>
</dbReference>
<comment type="caution">
    <text evidence="7">The sequence shown here is derived from an EMBL/GenBank/DDBJ whole genome shotgun (WGS) entry which is preliminary data.</text>
</comment>
<reference evidence="7 8" key="1">
    <citation type="submission" date="2024-06" db="EMBL/GenBank/DDBJ databases">
        <title>The Natural Products Discovery Center: Release of the First 8490 Sequenced Strains for Exploring Actinobacteria Biosynthetic Diversity.</title>
        <authorList>
            <person name="Kalkreuter E."/>
            <person name="Kautsar S.A."/>
            <person name="Yang D."/>
            <person name="Bader C.D."/>
            <person name="Teijaro C.N."/>
            <person name="Fluegel L."/>
            <person name="Davis C.M."/>
            <person name="Simpson J.R."/>
            <person name="Lauterbach L."/>
            <person name="Steele A.D."/>
            <person name="Gui C."/>
            <person name="Meng S."/>
            <person name="Li G."/>
            <person name="Viehrig K."/>
            <person name="Ye F."/>
            <person name="Su P."/>
            <person name="Kiefer A.F."/>
            <person name="Nichols A."/>
            <person name="Cepeda A.J."/>
            <person name="Yan W."/>
            <person name="Fan B."/>
            <person name="Jiang Y."/>
            <person name="Adhikari A."/>
            <person name="Zheng C.-J."/>
            <person name="Schuster L."/>
            <person name="Cowan T.M."/>
            <person name="Smanski M.J."/>
            <person name="Chevrette M.G."/>
            <person name="De Carvalho L.P.S."/>
            <person name="Shen B."/>
        </authorList>
    </citation>
    <scope>NUCLEOTIDE SEQUENCE [LARGE SCALE GENOMIC DNA]</scope>
    <source>
        <strain evidence="7 8">NPDC033039</strain>
    </source>
</reference>
<evidence type="ECO:0000256" key="1">
    <source>
        <dbReference type="ARBA" id="ARBA00001561"/>
    </source>
</evidence>
<dbReference type="InterPro" id="IPR002502">
    <property type="entry name" value="Amidase_domain"/>
</dbReference>
<feature type="compositionally biased region" description="Pro residues" evidence="5">
    <location>
        <begin position="221"/>
        <end position="233"/>
    </location>
</feature>
<dbReference type="EC" id="3.5.1.28" evidence="2"/>
<feature type="compositionally biased region" description="Basic residues" evidence="5">
    <location>
        <begin position="205"/>
        <end position="220"/>
    </location>
</feature>
<evidence type="ECO:0000259" key="6">
    <source>
        <dbReference type="SMART" id="SM00644"/>
    </source>
</evidence>
<dbReference type="InterPro" id="IPR051206">
    <property type="entry name" value="NAMLAA_amidase_2"/>
</dbReference>
<dbReference type="InterPro" id="IPR036505">
    <property type="entry name" value="Amidase/PGRP_sf"/>
</dbReference>
<dbReference type="Pfam" id="PF01510">
    <property type="entry name" value="Amidase_2"/>
    <property type="match status" value="1"/>
</dbReference>
<dbReference type="SUPFAM" id="SSF55846">
    <property type="entry name" value="N-acetylmuramoyl-L-alanine amidase-like"/>
    <property type="match status" value="1"/>
</dbReference>
<accession>A0ABV2YXK7</accession>
<keyword evidence="8" id="KW-1185">Reference proteome</keyword>
<gene>
    <name evidence="7" type="ORF">AB0E61_10300</name>
</gene>
<feature type="region of interest" description="Disordered" evidence="5">
    <location>
        <begin position="194"/>
        <end position="241"/>
    </location>
</feature>
<comment type="catalytic activity">
    <reaction evidence="1">
        <text>Hydrolyzes the link between N-acetylmuramoyl residues and L-amino acid residues in certain cell-wall glycopeptides.</text>
        <dbReference type="EC" id="3.5.1.28"/>
    </reaction>
</comment>
<dbReference type="CDD" id="cd06583">
    <property type="entry name" value="PGRP"/>
    <property type="match status" value="1"/>
</dbReference>
<proteinExistence type="predicted"/>
<dbReference type="EMBL" id="JBEZVI010000006">
    <property type="protein sequence ID" value="MEU3710481.1"/>
    <property type="molecule type" value="Genomic_DNA"/>
</dbReference>
<evidence type="ECO:0000313" key="8">
    <source>
        <dbReference type="Proteomes" id="UP001550853"/>
    </source>
</evidence>
<dbReference type="PANTHER" id="PTHR30417">
    <property type="entry name" value="N-ACETYLMURAMOYL-L-ALANINE AMIDASE AMID"/>
    <property type="match status" value="1"/>
</dbReference>
<protein>
    <recommendedName>
        <fullName evidence="2">N-acetylmuramoyl-L-alanine amidase</fullName>
        <ecNumber evidence="2">3.5.1.28</ecNumber>
    </recommendedName>
</protein>
<dbReference type="Gene3D" id="3.40.80.10">
    <property type="entry name" value="Peptidoglycan recognition protein-like"/>
    <property type="match status" value="1"/>
</dbReference>
<evidence type="ECO:0000256" key="5">
    <source>
        <dbReference type="SAM" id="MobiDB-lite"/>
    </source>
</evidence>
<evidence type="ECO:0000256" key="3">
    <source>
        <dbReference type="ARBA" id="ARBA00022801"/>
    </source>
</evidence>
<evidence type="ECO:0000313" key="7">
    <source>
        <dbReference type="EMBL" id="MEU3710481.1"/>
    </source>
</evidence>
<evidence type="ECO:0000256" key="2">
    <source>
        <dbReference type="ARBA" id="ARBA00011901"/>
    </source>
</evidence>
<feature type="region of interest" description="Disordered" evidence="5">
    <location>
        <begin position="305"/>
        <end position="324"/>
    </location>
</feature>
<evidence type="ECO:0000256" key="4">
    <source>
        <dbReference type="ARBA" id="ARBA00023316"/>
    </source>
</evidence>